<evidence type="ECO:0000259" key="1">
    <source>
        <dbReference type="Pfam" id="PF17949"/>
    </source>
</evidence>
<feature type="non-terminal residue" evidence="2">
    <location>
        <position position="1"/>
    </location>
</feature>
<comment type="caution">
    <text evidence="2">The sequence shown here is derived from an EMBL/GenBank/DDBJ whole genome shotgun (WGS) entry which is preliminary data.</text>
</comment>
<sequence>MQGTMSTVSQSPHVRSVQVSMGFIVVSLSWRETQLMNRLLRLTRIEYSEGKSYRRRIVKLQRSNRGIRRIVIGQCTINTFDHACDLQKFVCFELGLSFIPVDTVEE</sequence>
<evidence type="ECO:0000313" key="3">
    <source>
        <dbReference type="Proteomes" id="UP000747542"/>
    </source>
</evidence>
<protein>
    <submittedName>
        <fullName evidence="2">Fanconi anemia core complex-associated protein 24-like</fullName>
    </submittedName>
</protein>
<dbReference type="EMBL" id="JAHLQT010011563">
    <property type="protein sequence ID" value="KAG7172257.1"/>
    <property type="molecule type" value="Genomic_DNA"/>
</dbReference>
<dbReference type="Proteomes" id="UP000747542">
    <property type="component" value="Unassembled WGS sequence"/>
</dbReference>
<gene>
    <name evidence="2" type="primary">FAAP24-L</name>
    <name evidence="2" type="ORF">Hamer_G009612</name>
</gene>
<accession>A0A8J5N311</accession>
<feature type="domain" description="Fanconi anemia core complex-associated protein 24 pseudonuclease" evidence="1">
    <location>
        <begin position="42"/>
        <end position="104"/>
    </location>
</feature>
<dbReference type="InterPro" id="IPR040646">
    <property type="entry name" value="PND"/>
</dbReference>
<name>A0A8J5N311_HOMAM</name>
<reference evidence="2" key="1">
    <citation type="journal article" date="2021" name="Sci. Adv.">
        <title>The American lobster genome reveals insights on longevity, neural, and immune adaptations.</title>
        <authorList>
            <person name="Polinski J.M."/>
            <person name="Zimin A.V."/>
            <person name="Clark K.F."/>
            <person name="Kohn A.B."/>
            <person name="Sadowski N."/>
            <person name="Timp W."/>
            <person name="Ptitsyn A."/>
            <person name="Khanna P."/>
            <person name="Romanova D.Y."/>
            <person name="Williams P."/>
            <person name="Greenwood S.J."/>
            <person name="Moroz L.L."/>
            <person name="Walt D.R."/>
            <person name="Bodnar A.G."/>
        </authorList>
    </citation>
    <scope>NUCLEOTIDE SEQUENCE</scope>
    <source>
        <strain evidence="2">GMGI-L3</strain>
    </source>
</reference>
<organism evidence="2 3">
    <name type="scientific">Homarus americanus</name>
    <name type="common">American lobster</name>
    <dbReference type="NCBI Taxonomy" id="6706"/>
    <lineage>
        <taxon>Eukaryota</taxon>
        <taxon>Metazoa</taxon>
        <taxon>Ecdysozoa</taxon>
        <taxon>Arthropoda</taxon>
        <taxon>Crustacea</taxon>
        <taxon>Multicrustacea</taxon>
        <taxon>Malacostraca</taxon>
        <taxon>Eumalacostraca</taxon>
        <taxon>Eucarida</taxon>
        <taxon>Decapoda</taxon>
        <taxon>Pleocyemata</taxon>
        <taxon>Astacidea</taxon>
        <taxon>Nephropoidea</taxon>
        <taxon>Nephropidae</taxon>
        <taxon>Homarus</taxon>
    </lineage>
</organism>
<keyword evidence="3" id="KW-1185">Reference proteome</keyword>
<evidence type="ECO:0000313" key="2">
    <source>
        <dbReference type="EMBL" id="KAG7172257.1"/>
    </source>
</evidence>
<dbReference type="Gene3D" id="3.40.50.10130">
    <property type="match status" value="1"/>
</dbReference>
<proteinExistence type="predicted"/>
<dbReference type="AlphaFoldDB" id="A0A8J5N311"/>
<dbReference type="Pfam" id="PF17949">
    <property type="entry name" value="PND"/>
    <property type="match status" value="1"/>
</dbReference>